<dbReference type="SUPFAM" id="SSF53613">
    <property type="entry name" value="Ribokinase-like"/>
    <property type="match status" value="1"/>
</dbReference>
<dbReference type="InterPro" id="IPR011611">
    <property type="entry name" value="PfkB_dom"/>
</dbReference>
<protein>
    <submittedName>
        <fullName evidence="4">Carbohydrate kinase family protein</fullName>
    </submittedName>
</protein>
<dbReference type="GO" id="GO:0005829">
    <property type="term" value="C:cytosol"/>
    <property type="evidence" value="ECO:0007669"/>
    <property type="project" value="TreeGrafter"/>
</dbReference>
<accession>A0A937RFW3</accession>
<evidence type="ECO:0000313" key="4">
    <source>
        <dbReference type="EMBL" id="MBL7629660.1"/>
    </source>
</evidence>
<dbReference type="PANTHER" id="PTHR10584">
    <property type="entry name" value="SUGAR KINASE"/>
    <property type="match status" value="1"/>
</dbReference>
<keyword evidence="1" id="KW-0808">Transferase</keyword>
<dbReference type="GO" id="GO:0016301">
    <property type="term" value="F:kinase activity"/>
    <property type="evidence" value="ECO:0007669"/>
    <property type="project" value="UniProtKB-KW"/>
</dbReference>
<dbReference type="Proteomes" id="UP000604475">
    <property type="component" value="Unassembled WGS sequence"/>
</dbReference>
<dbReference type="Pfam" id="PF00294">
    <property type="entry name" value="PfkB"/>
    <property type="match status" value="1"/>
</dbReference>
<evidence type="ECO:0000256" key="1">
    <source>
        <dbReference type="ARBA" id="ARBA00022679"/>
    </source>
</evidence>
<feature type="domain" description="Carbohydrate kinase PfkB" evidence="3">
    <location>
        <begin position="18"/>
        <end position="301"/>
    </location>
</feature>
<reference evidence="4" key="1">
    <citation type="submission" date="2020-12" db="EMBL/GenBank/DDBJ databases">
        <title>Genomic characterization of non-nitrogen-fixing Frankia strains.</title>
        <authorList>
            <person name="Carlos-Shanley C."/>
            <person name="Guerra T."/>
            <person name="Hahn D."/>
        </authorList>
    </citation>
    <scope>NUCLEOTIDE SEQUENCE</scope>
    <source>
        <strain evidence="4">CN6</strain>
    </source>
</reference>
<dbReference type="PANTHER" id="PTHR10584:SF166">
    <property type="entry name" value="RIBOKINASE"/>
    <property type="match status" value="1"/>
</dbReference>
<organism evidence="4 5">
    <name type="scientific">Frankia nepalensis</name>
    <dbReference type="NCBI Taxonomy" id="1836974"/>
    <lineage>
        <taxon>Bacteria</taxon>
        <taxon>Bacillati</taxon>
        <taxon>Actinomycetota</taxon>
        <taxon>Actinomycetes</taxon>
        <taxon>Frankiales</taxon>
        <taxon>Frankiaceae</taxon>
        <taxon>Frankia</taxon>
    </lineage>
</organism>
<dbReference type="InterPro" id="IPR029056">
    <property type="entry name" value="Ribokinase-like"/>
</dbReference>
<dbReference type="EMBL" id="JAEACQ010000234">
    <property type="protein sequence ID" value="MBL7629660.1"/>
    <property type="molecule type" value="Genomic_DNA"/>
</dbReference>
<proteinExistence type="predicted"/>
<name>A0A937RFW3_9ACTN</name>
<evidence type="ECO:0000256" key="2">
    <source>
        <dbReference type="ARBA" id="ARBA00022777"/>
    </source>
</evidence>
<evidence type="ECO:0000313" key="5">
    <source>
        <dbReference type="Proteomes" id="UP000604475"/>
    </source>
</evidence>
<gene>
    <name evidence="4" type="ORF">I7412_21305</name>
</gene>
<dbReference type="Gene3D" id="3.40.1190.20">
    <property type="match status" value="1"/>
</dbReference>
<comment type="caution">
    <text evidence="4">The sequence shown here is derived from an EMBL/GenBank/DDBJ whole genome shotgun (WGS) entry which is preliminary data.</text>
</comment>
<sequence>MTSTTDPTGEAAMTVVALGAHVLDTLVRPVEEIPAGQDGQLVEQIRVSAAGPAGGTALVLAKLGATVRGAGAVGTDAIGDQLLALLGRGGVDTSLIVRRAGAQTSASVLPIRPDGSRPAFHVIGANGTYGPDDAPWDAIAAATHLHLGGPEFMGGEAAGRILAFAREHGVTTSLDSIAPADPGMLEWIADALPHVDYLLPNDEQVLGWTGEATLVDACRALLARGAGCVVATAGAAGATVVTADSVDHVPAFAVEVVDTSGCGDSFSAGFLRALALGRPPRQAAVIGCASAAFTAGGLGTDHGEFDLAAVLEFAATAPTVALAPVPTGPAPGRP</sequence>
<keyword evidence="2 4" id="KW-0418">Kinase</keyword>
<keyword evidence="5" id="KW-1185">Reference proteome</keyword>
<dbReference type="AlphaFoldDB" id="A0A937RFW3"/>
<dbReference type="RefSeq" id="WP_203001267.1">
    <property type="nucleotide sequence ID" value="NZ_JADWYU010000089.1"/>
</dbReference>
<evidence type="ECO:0000259" key="3">
    <source>
        <dbReference type="Pfam" id="PF00294"/>
    </source>
</evidence>